<protein>
    <recommendedName>
        <fullName evidence="4">DNA methylase</fullName>
    </recommendedName>
</protein>
<name>A0A3L8RMB9_STRRN</name>
<gene>
    <name evidence="2" type="ORF">D3C57_116795</name>
</gene>
<evidence type="ECO:0008006" key="4">
    <source>
        <dbReference type="Google" id="ProtNLM"/>
    </source>
</evidence>
<reference evidence="2 3" key="1">
    <citation type="journal article" date="2018" name="J. Biol. Chem.">
        <title>Discovery of the actinoplanic acid pathway in Streptomyces rapamycinicus reveals a genetically conserved synergism with rapamycin.</title>
        <authorList>
            <person name="Mrak P."/>
            <person name="Krastel P."/>
            <person name="Pivk Lukancic P."/>
            <person name="Tao J."/>
            <person name="Pistorius D."/>
            <person name="Moore C.M."/>
        </authorList>
    </citation>
    <scope>NUCLEOTIDE SEQUENCE [LARGE SCALE GENOMIC DNA]</scope>
    <source>
        <strain evidence="2 3">NRRL 5491</strain>
    </source>
</reference>
<dbReference type="RefSeq" id="WP_243146158.1">
    <property type="nucleotide sequence ID" value="NZ_QYCY01000001.1"/>
</dbReference>
<evidence type="ECO:0000313" key="2">
    <source>
        <dbReference type="EMBL" id="RLV80062.1"/>
    </source>
</evidence>
<dbReference type="Proteomes" id="UP000281594">
    <property type="component" value="Unassembled WGS sequence"/>
</dbReference>
<dbReference type="AlphaFoldDB" id="A0A3L8RMB9"/>
<accession>A0A3L8RMB9</accession>
<sequence>MQDVIDPAVWRARRERMKARHPGMGDMGMPLGLAVRLLPTPRTSDTNGTGSHGDGGPDLRTAVSLLPTPRASDGEKGSPNQKFGDGSPTLANAAARLLPTPAASDHGSNYATAEQRIAAGHQAYLSNVMTSLTTARETSEQPEVGIQWGPYAAAVERWAALTRPAPQPVDEHERLSPAFVEWLMGLDEGHVTDVADLSRAAQLKALGNGVVPQQASAAMRLLLDRLYGVRLAA</sequence>
<evidence type="ECO:0000313" key="3">
    <source>
        <dbReference type="Proteomes" id="UP000281594"/>
    </source>
</evidence>
<comment type="caution">
    <text evidence="2">The sequence shown here is derived from an EMBL/GenBank/DDBJ whole genome shotgun (WGS) entry which is preliminary data.</text>
</comment>
<evidence type="ECO:0000256" key="1">
    <source>
        <dbReference type="SAM" id="MobiDB-lite"/>
    </source>
</evidence>
<organism evidence="2 3">
    <name type="scientific">Streptomyces rapamycinicus (strain ATCC 29253 / DSM 41530 / NRRL 5491 / AYB-994)</name>
    <name type="common">Streptomyces hygroscopicus (strain ATCC 29253)</name>
    <dbReference type="NCBI Taxonomy" id="1343740"/>
    <lineage>
        <taxon>Bacteria</taxon>
        <taxon>Bacillati</taxon>
        <taxon>Actinomycetota</taxon>
        <taxon>Actinomycetes</taxon>
        <taxon>Kitasatosporales</taxon>
        <taxon>Streptomycetaceae</taxon>
        <taxon>Streptomyces</taxon>
        <taxon>Streptomyces violaceusniger group</taxon>
    </lineage>
</organism>
<proteinExistence type="predicted"/>
<feature type="region of interest" description="Disordered" evidence="1">
    <location>
        <begin position="39"/>
        <end position="89"/>
    </location>
</feature>
<dbReference type="EMBL" id="QYCY01000001">
    <property type="protein sequence ID" value="RLV80062.1"/>
    <property type="molecule type" value="Genomic_DNA"/>
</dbReference>